<dbReference type="GO" id="GO:0006487">
    <property type="term" value="P:protein N-linked glycosylation"/>
    <property type="evidence" value="ECO:0007669"/>
    <property type="project" value="TreeGrafter"/>
</dbReference>
<dbReference type="InterPro" id="IPR029044">
    <property type="entry name" value="Nucleotide-diphossugar_trans"/>
</dbReference>
<evidence type="ECO:0000256" key="11">
    <source>
        <dbReference type="ARBA" id="ARBA00022968"/>
    </source>
</evidence>
<evidence type="ECO:0000256" key="23">
    <source>
        <dbReference type="PIRSR" id="PIRSR607754-1"/>
    </source>
</evidence>
<evidence type="ECO:0000256" key="20">
    <source>
        <dbReference type="ARBA" id="ARBA00032552"/>
    </source>
</evidence>
<evidence type="ECO:0000256" key="9">
    <source>
        <dbReference type="ARBA" id="ARBA00022692"/>
    </source>
</evidence>
<name>A0A7R9GH00_9CRUS</name>
<keyword evidence="9 27" id="KW-0812">Transmembrane</keyword>
<keyword evidence="8" id="KW-0808">Transferase</keyword>
<feature type="binding site" evidence="23">
    <location>
        <position position="190"/>
    </location>
    <ligand>
        <name>substrate</name>
    </ligand>
</feature>
<feature type="region of interest" description="Disordered" evidence="26">
    <location>
        <begin position="494"/>
        <end position="539"/>
    </location>
</feature>
<dbReference type="Pfam" id="PF05060">
    <property type="entry name" value="MGAT2"/>
    <property type="match status" value="2"/>
</dbReference>
<evidence type="ECO:0000256" key="6">
    <source>
        <dbReference type="ARBA" id="ARBA00014817"/>
    </source>
</evidence>
<keyword evidence="16" id="KW-0325">Glycoprotein</keyword>
<dbReference type="EMBL" id="OA884450">
    <property type="protein sequence ID" value="CAD7280803.1"/>
    <property type="molecule type" value="Genomic_DNA"/>
</dbReference>
<comment type="cofactor">
    <cofactor evidence="1 24">
        <name>Mn(2+)</name>
        <dbReference type="ChEBI" id="CHEBI:29035"/>
    </cofactor>
</comment>
<dbReference type="Proteomes" id="UP000678499">
    <property type="component" value="Unassembled WGS sequence"/>
</dbReference>
<evidence type="ECO:0000256" key="15">
    <source>
        <dbReference type="ARBA" id="ARBA00023157"/>
    </source>
</evidence>
<comment type="pathway">
    <text evidence="3">Protein modification; protein glycosylation.</text>
</comment>
<sequence>MPPGFTAVSGTQITPTMYRLLWFVPRISKRIFLPLSLLGILFLVFMSAVLHVRRDWHSPSFSKQRIAATLDRLVHHQSVSPIILSELKKVLLPNRNTDVAKNESNPQNNTGSSSSRLTAVQLSVENLRVLVNLLNSAQVIHNEDIFGIFADSTAVFIIQVHARAQYLRHTVASLAQVQGINKSLIIFSHDVFDAEINELVSRIDFCRYTQIFFPFSVQLYPNEFPGTDPRDCPSLLPQSEAEKMGCINAGKPDQYGHYRIGNSSQLKQHWWWKANYLFEGGLKALAGFTGDVIFLEEDHWIAKDILHIHHLLKQESKTKCPDCNVINLGNPDKIQNLRGNQVEISDWRYNTGLAFGPDAWKLTKACAKQFCFFDDYNWDWTLKYISLTCIKPKLVEISDWRYNTGLAFGRDAWKLTKACAKQFCFFDDYNWDWTLKYISLTCIKPKLVTLTLKSSRVFHIGIWRCPGATVAGATLVIKLYASIYRKKCWHDGVQPRLGPRPPNRPPRNPRFGTNLGPPPRNPRPPPRRPPNPTLKPWGLGSADAMAVNAAARNHCTKSSTKTLMPRGESPWVLVIAPPTNRPPVDPTPAPAAALLPKAVPNPKALLLPRRLNPVGLTNVFTPKPAGSPNRKLAKLKGTKANGSKKNLAGSAMPWGRRGDTLD</sequence>
<proteinExistence type="inferred from homology"/>
<dbReference type="PANTHER" id="PTHR12871:SF0">
    <property type="entry name" value="ALPHA-1,6-MANNOSYL-GLYCOPROTEIN 2-BETA-N-ACETYLGLUCOSAMINYLTRANSFERASE"/>
    <property type="match status" value="1"/>
</dbReference>
<keyword evidence="14 27" id="KW-0472">Membrane</keyword>
<evidence type="ECO:0000256" key="27">
    <source>
        <dbReference type="SAM" id="Phobius"/>
    </source>
</evidence>
<evidence type="ECO:0000256" key="18">
    <source>
        <dbReference type="ARBA" id="ARBA00029663"/>
    </source>
</evidence>
<feature type="compositionally biased region" description="Pro residues" evidence="26">
    <location>
        <begin position="516"/>
        <end position="533"/>
    </location>
</feature>
<keyword evidence="7" id="KW-0328">Glycosyltransferase</keyword>
<feature type="region of interest" description="Disordered" evidence="26">
    <location>
        <begin position="619"/>
        <end position="662"/>
    </location>
</feature>
<evidence type="ECO:0000256" key="10">
    <source>
        <dbReference type="ARBA" id="ARBA00022723"/>
    </source>
</evidence>
<dbReference type="GO" id="GO:0009312">
    <property type="term" value="P:oligosaccharide biosynthetic process"/>
    <property type="evidence" value="ECO:0007669"/>
    <property type="project" value="InterPro"/>
</dbReference>
<evidence type="ECO:0000256" key="17">
    <source>
        <dbReference type="ARBA" id="ARBA00023211"/>
    </source>
</evidence>
<keyword evidence="13" id="KW-0333">Golgi apparatus</keyword>
<evidence type="ECO:0000256" key="4">
    <source>
        <dbReference type="ARBA" id="ARBA00011011"/>
    </source>
</evidence>
<evidence type="ECO:0000313" key="29">
    <source>
        <dbReference type="Proteomes" id="UP000678499"/>
    </source>
</evidence>
<keyword evidence="15 25" id="KW-1015">Disulfide bond</keyword>
<evidence type="ECO:0000256" key="16">
    <source>
        <dbReference type="ARBA" id="ARBA00023180"/>
    </source>
</evidence>
<dbReference type="EMBL" id="CAJPEX010002413">
    <property type="protein sequence ID" value="CAG0920955.1"/>
    <property type="molecule type" value="Genomic_DNA"/>
</dbReference>
<feature type="disulfide bond" evidence="25">
    <location>
        <begin position="232"/>
        <end position="246"/>
    </location>
</feature>
<keyword evidence="11" id="KW-0735">Signal-anchor</keyword>
<keyword evidence="12 27" id="KW-1133">Transmembrane helix</keyword>
<keyword evidence="10 24" id="KW-0479">Metal-binding</keyword>
<feature type="disulfide bond" evidence="25">
    <location>
        <begin position="366"/>
        <end position="389"/>
    </location>
</feature>
<evidence type="ECO:0000256" key="5">
    <source>
        <dbReference type="ARBA" id="ARBA00012613"/>
    </source>
</evidence>
<evidence type="ECO:0000256" key="1">
    <source>
        <dbReference type="ARBA" id="ARBA00001936"/>
    </source>
</evidence>
<dbReference type="EC" id="2.4.1.143" evidence="5"/>
<feature type="transmembrane region" description="Helical" evidence="27">
    <location>
        <begin position="31"/>
        <end position="52"/>
    </location>
</feature>
<feature type="binding site" evidence="24">
    <location>
        <position position="298"/>
    </location>
    <ligand>
        <name>Mn(2+)</name>
        <dbReference type="ChEBI" id="CHEBI:29035"/>
    </ligand>
</feature>
<dbReference type="GO" id="GO:0046872">
    <property type="term" value="F:metal ion binding"/>
    <property type="evidence" value="ECO:0007669"/>
    <property type="project" value="UniProtKB-KW"/>
</dbReference>
<dbReference type="GO" id="GO:0005795">
    <property type="term" value="C:Golgi stack"/>
    <property type="evidence" value="ECO:0007669"/>
    <property type="project" value="InterPro"/>
</dbReference>
<feature type="binding site" evidence="23">
    <location>
        <begin position="159"/>
        <end position="163"/>
    </location>
    <ligand>
        <name>substrate</name>
    </ligand>
</feature>
<dbReference type="UniPathway" id="UPA00378"/>
<comment type="subcellular location">
    <subcellularLocation>
        <location evidence="2">Golgi apparatus membrane</location>
        <topology evidence="2">Single-pass type II membrane protein</topology>
    </subcellularLocation>
</comment>
<evidence type="ECO:0000256" key="8">
    <source>
        <dbReference type="ARBA" id="ARBA00022679"/>
    </source>
</evidence>
<feature type="non-terminal residue" evidence="28">
    <location>
        <position position="662"/>
    </location>
</feature>
<dbReference type="InterPro" id="IPR007754">
    <property type="entry name" value="GlcNAc_II"/>
</dbReference>
<accession>A0A7R9GH00</accession>
<evidence type="ECO:0000256" key="21">
    <source>
        <dbReference type="ARBA" id="ARBA00032915"/>
    </source>
</evidence>
<evidence type="ECO:0000256" key="13">
    <source>
        <dbReference type="ARBA" id="ARBA00023034"/>
    </source>
</evidence>
<evidence type="ECO:0000256" key="24">
    <source>
        <dbReference type="PIRSR" id="PIRSR607754-2"/>
    </source>
</evidence>
<feature type="disulfide bond" evidence="25">
    <location>
        <begin position="320"/>
        <end position="323"/>
    </location>
</feature>
<dbReference type="GO" id="GO:0008455">
    <property type="term" value="F:alpha-1,6-mannosylglycoprotein 2-beta-N-acetylglucosaminyltransferase activity"/>
    <property type="evidence" value="ECO:0007669"/>
    <property type="project" value="UniProtKB-EC"/>
</dbReference>
<evidence type="ECO:0000256" key="25">
    <source>
        <dbReference type="PIRSR" id="PIRSR607754-3"/>
    </source>
</evidence>
<evidence type="ECO:0000256" key="19">
    <source>
        <dbReference type="ARBA" id="ARBA00031203"/>
    </source>
</evidence>
<gene>
    <name evidence="28" type="ORF">NMOB1V02_LOCUS8460</name>
</gene>
<dbReference type="PANTHER" id="PTHR12871">
    <property type="entry name" value="BETA-1,2-N-ACETYLGLUCOSAMINYLTRANSFERASE II"/>
    <property type="match status" value="1"/>
</dbReference>
<dbReference type="Gene3D" id="3.90.550.10">
    <property type="entry name" value="Spore Coat Polysaccharide Biosynthesis Protein SpsA, Chain A"/>
    <property type="match status" value="1"/>
</dbReference>
<evidence type="ECO:0000256" key="7">
    <source>
        <dbReference type="ARBA" id="ARBA00022676"/>
    </source>
</evidence>
<organism evidence="28">
    <name type="scientific">Notodromas monacha</name>
    <dbReference type="NCBI Taxonomy" id="399045"/>
    <lineage>
        <taxon>Eukaryota</taxon>
        <taxon>Metazoa</taxon>
        <taxon>Ecdysozoa</taxon>
        <taxon>Arthropoda</taxon>
        <taxon>Crustacea</taxon>
        <taxon>Oligostraca</taxon>
        <taxon>Ostracoda</taxon>
        <taxon>Podocopa</taxon>
        <taxon>Podocopida</taxon>
        <taxon>Cypridocopina</taxon>
        <taxon>Cypridoidea</taxon>
        <taxon>Cyprididae</taxon>
        <taxon>Notodromas</taxon>
    </lineage>
</organism>
<evidence type="ECO:0000256" key="2">
    <source>
        <dbReference type="ARBA" id="ARBA00004323"/>
    </source>
</evidence>
<evidence type="ECO:0000256" key="26">
    <source>
        <dbReference type="SAM" id="MobiDB-lite"/>
    </source>
</evidence>
<evidence type="ECO:0000256" key="22">
    <source>
        <dbReference type="ARBA" id="ARBA00093257"/>
    </source>
</evidence>
<dbReference type="OrthoDB" id="6019616at2759"/>
<comment type="catalytic activity">
    <reaction evidence="22">
        <text>an N(4)-{beta-D-GlcNAc-(1-&gt;2)-alpha-D-Man-(1-&gt;3)-[alpha-D-Man-(1-&gt;6)]-beta-D-Man-(1-&gt;4)-beta-D-GlcNAc-(1-&gt;4)-beta-D-GlcNAc}-L-asparaginyl-[protein] + UDP-N-acetyl-alpha-D-glucosamine = N(4)-{beta-D-GlcNAc-(1-&gt;2)-alpha-D-Man-(1-&gt;3)-[beta-D-GlcNAc-(1-&gt;2)-alpha-D-Man-(1-&gt;6)]-beta-D-Man-(1-&gt;4)-beta-D-GlcNAc-(1-&gt;4)-beta-D-GlcNAc}-L-asparaginyl-[protein] + UDP + H(+)</text>
        <dbReference type="Rhea" id="RHEA:12941"/>
        <dbReference type="Rhea" id="RHEA-COMP:13526"/>
        <dbReference type="Rhea" id="RHEA-COMP:14369"/>
        <dbReference type="ChEBI" id="CHEBI:15378"/>
        <dbReference type="ChEBI" id="CHEBI:57705"/>
        <dbReference type="ChEBI" id="CHEBI:58223"/>
        <dbReference type="ChEBI" id="CHEBI:60615"/>
        <dbReference type="ChEBI" id="CHEBI:60651"/>
        <dbReference type="EC" id="2.4.1.143"/>
    </reaction>
</comment>
<evidence type="ECO:0000256" key="12">
    <source>
        <dbReference type="ARBA" id="ARBA00022989"/>
    </source>
</evidence>
<protein>
    <recommendedName>
        <fullName evidence="6">Alpha-1,6-mannosyl-glycoprotein 2-beta-N-acetylglucosaminyltransferase</fullName>
        <ecNumber evidence="5">2.4.1.143</ecNumber>
    </recommendedName>
    <alternativeName>
        <fullName evidence="21">Beta-1,2-N-acetylglucosaminyltransferase II</fullName>
    </alternativeName>
    <alternativeName>
        <fullName evidence="20">GlcNAc-T II</fullName>
    </alternativeName>
    <alternativeName>
        <fullName evidence="19">Mannoside acetylglucosaminyltransferase 2</fullName>
    </alternativeName>
    <alternativeName>
        <fullName evidence="18">N-glycosyl-oligosaccharide-glycoprotein N-acetylglucosaminyltransferase II</fullName>
    </alternativeName>
</protein>
<evidence type="ECO:0000313" key="28">
    <source>
        <dbReference type="EMBL" id="CAD7280803.1"/>
    </source>
</evidence>
<evidence type="ECO:0000256" key="3">
    <source>
        <dbReference type="ARBA" id="ARBA00004922"/>
    </source>
</evidence>
<dbReference type="AlphaFoldDB" id="A0A7R9GH00"/>
<feature type="compositionally biased region" description="Pro residues" evidence="26">
    <location>
        <begin position="498"/>
        <end position="508"/>
    </location>
</feature>
<dbReference type="GO" id="GO:0000139">
    <property type="term" value="C:Golgi membrane"/>
    <property type="evidence" value="ECO:0007669"/>
    <property type="project" value="UniProtKB-SubCell"/>
</dbReference>
<evidence type="ECO:0000256" key="14">
    <source>
        <dbReference type="ARBA" id="ARBA00023136"/>
    </source>
</evidence>
<keyword evidence="17 24" id="KW-0464">Manganese</keyword>
<keyword evidence="29" id="KW-1185">Reference proteome</keyword>
<comment type="similarity">
    <text evidence="4">Belongs to the glycosyltransferase 16 (GT16) protein family.</text>
</comment>
<reference evidence="28" key="1">
    <citation type="submission" date="2020-11" db="EMBL/GenBank/DDBJ databases">
        <authorList>
            <person name="Tran Van P."/>
        </authorList>
    </citation>
    <scope>NUCLEOTIDE SEQUENCE</scope>
</reference>
<feature type="binding site" evidence="23">
    <location>
        <begin position="265"/>
        <end position="269"/>
    </location>
    <ligand>
        <name>substrate</name>
    </ligand>
</feature>